<gene>
    <name evidence="5" type="ORF">HNQ70_000050</name>
</gene>
<evidence type="ECO:0000313" key="6">
    <source>
        <dbReference type="Proteomes" id="UP000532440"/>
    </source>
</evidence>
<name>A0A7W8HEI7_9BURK</name>
<dbReference type="SUPFAM" id="SSF48452">
    <property type="entry name" value="TPR-like"/>
    <property type="match status" value="5"/>
</dbReference>
<keyword evidence="6" id="KW-1185">Reference proteome</keyword>
<dbReference type="PROSITE" id="PS51257">
    <property type="entry name" value="PROKAR_LIPOPROTEIN"/>
    <property type="match status" value="1"/>
</dbReference>
<evidence type="ECO:0000313" key="5">
    <source>
        <dbReference type="EMBL" id="MBB5270066.1"/>
    </source>
</evidence>
<dbReference type="Pfam" id="PF13432">
    <property type="entry name" value="TPR_16"/>
    <property type="match status" value="4"/>
</dbReference>
<dbReference type="AlphaFoldDB" id="A0A7W8HEI7"/>
<evidence type="ECO:0000256" key="2">
    <source>
        <dbReference type="ARBA" id="ARBA00022803"/>
    </source>
</evidence>
<feature type="repeat" description="TPR" evidence="3">
    <location>
        <begin position="374"/>
        <end position="407"/>
    </location>
</feature>
<dbReference type="PANTHER" id="PTHR45586">
    <property type="entry name" value="TPR REPEAT-CONTAINING PROTEIN PA4667"/>
    <property type="match status" value="1"/>
</dbReference>
<dbReference type="InterPro" id="IPR019734">
    <property type="entry name" value="TPR_rpt"/>
</dbReference>
<feature type="repeat" description="TPR" evidence="3">
    <location>
        <begin position="136"/>
        <end position="169"/>
    </location>
</feature>
<dbReference type="RefSeq" id="WP_183963167.1">
    <property type="nucleotide sequence ID" value="NZ_BAABEW010000003.1"/>
</dbReference>
<dbReference type="EMBL" id="JACHGB010000001">
    <property type="protein sequence ID" value="MBB5270066.1"/>
    <property type="molecule type" value="Genomic_DNA"/>
</dbReference>
<dbReference type="Gene3D" id="1.25.40.10">
    <property type="entry name" value="Tetratricopeptide repeat domain"/>
    <property type="match status" value="4"/>
</dbReference>
<dbReference type="InterPro" id="IPR014266">
    <property type="entry name" value="PEP-CTERM_TPR_PrsT"/>
</dbReference>
<dbReference type="PANTHER" id="PTHR45586:SF14">
    <property type="entry name" value="TETRATRICOPEPTIDE TPR_2 REPEAT PROTEIN"/>
    <property type="match status" value="1"/>
</dbReference>
<dbReference type="Proteomes" id="UP000532440">
    <property type="component" value="Unassembled WGS sequence"/>
</dbReference>
<feature type="signal peptide" evidence="4">
    <location>
        <begin position="1"/>
        <end position="17"/>
    </location>
</feature>
<evidence type="ECO:0000256" key="4">
    <source>
        <dbReference type="SAM" id="SignalP"/>
    </source>
</evidence>
<protein>
    <submittedName>
        <fullName evidence="5">Putative PEP-CTERM system TPR-repeat lipoprotein</fullName>
    </submittedName>
</protein>
<dbReference type="PROSITE" id="PS50005">
    <property type="entry name" value="TPR"/>
    <property type="match status" value="3"/>
</dbReference>
<accession>A0A7W8HEI7</accession>
<keyword evidence="1" id="KW-0677">Repeat</keyword>
<evidence type="ECO:0000256" key="3">
    <source>
        <dbReference type="PROSITE-ProRule" id="PRU00339"/>
    </source>
</evidence>
<dbReference type="SMART" id="SM00028">
    <property type="entry name" value="TPR"/>
    <property type="match status" value="14"/>
</dbReference>
<keyword evidence="5" id="KW-0449">Lipoprotein</keyword>
<comment type="caution">
    <text evidence="5">The sequence shown here is derived from an EMBL/GenBank/DDBJ whole genome shotgun (WGS) entry which is preliminary data.</text>
</comment>
<organism evidence="5 6">
    <name type="scientific">Quisquiliibacterium transsilvanicum</name>
    <dbReference type="NCBI Taxonomy" id="1549638"/>
    <lineage>
        <taxon>Bacteria</taxon>
        <taxon>Pseudomonadati</taxon>
        <taxon>Pseudomonadota</taxon>
        <taxon>Betaproteobacteria</taxon>
        <taxon>Burkholderiales</taxon>
        <taxon>Burkholderiaceae</taxon>
        <taxon>Quisquiliibacterium</taxon>
    </lineage>
</organism>
<proteinExistence type="predicted"/>
<dbReference type="Pfam" id="PF14559">
    <property type="entry name" value="TPR_19"/>
    <property type="match status" value="4"/>
</dbReference>
<sequence length="934" mass="99971">MNTRPTPAARLVRQAFAAAALASSLFLVGCGDSPETMLAKAKESIEKKEPKAAEIHLKNLLQKEDNAEARYLLGMLHLEARDLRSAEKELTRAQQAGFDPQRLALPLARTRLQLGEPQKAIDEAAKAAPTDPVAKAELATLVGRAWLALGKRDEAKRSFESALQASADHAPAQAALVTLQAAGGDLPGASAAIDLVLQKSPASPEAMSVKAELEQAQGRPAQAREWFAKVADADPKDRESRIRLVMIDTQAGDFAKAQSRVDELKRVTGPAAITMYLQSMLHYRQEKLEPARDAIQASLKAAPDYLPALALGSEIFLRTGNLEQAEQNARKVVDLAPNSTQGYRLLGAALLRKNAPEKALEVLKPALDRGSKDPAIYTLAGEASLRTNEPAKAAAFFDKAIALDPDDPRKKAGLAFAHIAGGDRERGIAELETVSLAAPDDVQADLALVSTHLRARQFDKALAAIDRFEKKRPDSAVAAALRGSALLGKGDAAGGRKALELALSRDPKYLAAASTLASLDVREGKREDGRKRFTALLEQDPRNIPAMLTLARFIQSTAPRGDAKAADEALVWLKKATETDPSSVQATLALAGWHTARNQAKEAVPMLQQALARNPDDPQILDALGTAYLRSDQDVLGMETLEKILRARPDDAMLQIRMGQLKISRNDVDGALVNLRRAVQLQPKAIEPRIALAAGLARAGKAAEARSIAATLQKEAPKNAAGLLLEGDIAMSERKFGDAESAFRKALALQKVLPIQIKLHQAVYAGGDHAQADAMIRSMVSAQPDDLALRGYAGQYEIARQRWSAAIAHYRAVVEKQPGNALALNNMAWAMHEAKDPAALETAEKALAAAPNVPSVMDTAGVILVTAGQAPRGLELMRKAVAAAPKAPALRLHLAQALLDTGDKAGARTELDALLKDNPQGPVAERARELEKKL</sequence>
<keyword evidence="4" id="KW-0732">Signal</keyword>
<keyword evidence="2 3" id="KW-0802">TPR repeat</keyword>
<reference evidence="5 6" key="1">
    <citation type="submission" date="2020-08" db="EMBL/GenBank/DDBJ databases">
        <title>Genomic Encyclopedia of Type Strains, Phase IV (KMG-IV): sequencing the most valuable type-strain genomes for metagenomic binning, comparative biology and taxonomic classification.</title>
        <authorList>
            <person name="Goeker M."/>
        </authorList>
    </citation>
    <scope>NUCLEOTIDE SEQUENCE [LARGE SCALE GENOMIC DNA]</scope>
    <source>
        <strain evidence="5 6">DSM 29781</strain>
    </source>
</reference>
<dbReference type="InterPro" id="IPR011990">
    <property type="entry name" value="TPR-like_helical_dom_sf"/>
</dbReference>
<evidence type="ECO:0000256" key="1">
    <source>
        <dbReference type="ARBA" id="ARBA00022737"/>
    </source>
</evidence>
<feature type="chain" id="PRO_5030618663" evidence="4">
    <location>
        <begin position="18"/>
        <end position="934"/>
    </location>
</feature>
<feature type="repeat" description="TPR" evidence="3">
    <location>
        <begin position="652"/>
        <end position="685"/>
    </location>
</feature>
<dbReference type="InterPro" id="IPR051012">
    <property type="entry name" value="CellSynth/LPSAsmb/PSIAsmb"/>
</dbReference>
<dbReference type="NCBIfam" id="TIGR02917">
    <property type="entry name" value="PEP_TPR_lipo"/>
    <property type="match status" value="1"/>
</dbReference>